<dbReference type="EMBL" id="MU274903">
    <property type="protein sequence ID" value="KAI0092683.1"/>
    <property type="molecule type" value="Genomic_DNA"/>
</dbReference>
<dbReference type="Proteomes" id="UP001055072">
    <property type="component" value="Unassembled WGS sequence"/>
</dbReference>
<reference evidence="1" key="1">
    <citation type="journal article" date="2021" name="Environ. Microbiol.">
        <title>Gene family expansions and transcriptome signatures uncover fungal adaptations to wood decay.</title>
        <authorList>
            <person name="Hage H."/>
            <person name="Miyauchi S."/>
            <person name="Viragh M."/>
            <person name="Drula E."/>
            <person name="Min B."/>
            <person name="Chaduli D."/>
            <person name="Navarro D."/>
            <person name="Favel A."/>
            <person name="Norest M."/>
            <person name="Lesage-Meessen L."/>
            <person name="Balint B."/>
            <person name="Merenyi Z."/>
            <person name="de Eugenio L."/>
            <person name="Morin E."/>
            <person name="Martinez A.T."/>
            <person name="Baldrian P."/>
            <person name="Stursova M."/>
            <person name="Martinez M.J."/>
            <person name="Novotny C."/>
            <person name="Magnuson J.K."/>
            <person name="Spatafora J.W."/>
            <person name="Maurice S."/>
            <person name="Pangilinan J."/>
            <person name="Andreopoulos W."/>
            <person name="LaButti K."/>
            <person name="Hundley H."/>
            <person name="Na H."/>
            <person name="Kuo A."/>
            <person name="Barry K."/>
            <person name="Lipzen A."/>
            <person name="Henrissat B."/>
            <person name="Riley R."/>
            <person name="Ahrendt S."/>
            <person name="Nagy L.G."/>
            <person name="Grigoriev I.V."/>
            <person name="Martin F."/>
            <person name="Rosso M.N."/>
        </authorList>
    </citation>
    <scope>NUCLEOTIDE SEQUENCE</scope>
    <source>
        <strain evidence="1">CBS 384.51</strain>
    </source>
</reference>
<name>A0ACB8UEE0_9APHY</name>
<protein>
    <submittedName>
        <fullName evidence="1">Uncharacterized protein</fullName>
    </submittedName>
</protein>
<comment type="caution">
    <text evidence="1">The sequence shown here is derived from an EMBL/GenBank/DDBJ whole genome shotgun (WGS) entry which is preliminary data.</text>
</comment>
<accession>A0ACB8UEE0</accession>
<gene>
    <name evidence="1" type="ORF">BDY19DRAFT_883780</name>
</gene>
<organism evidence="1 2">
    <name type="scientific">Irpex rosettiformis</name>
    <dbReference type="NCBI Taxonomy" id="378272"/>
    <lineage>
        <taxon>Eukaryota</taxon>
        <taxon>Fungi</taxon>
        <taxon>Dikarya</taxon>
        <taxon>Basidiomycota</taxon>
        <taxon>Agaricomycotina</taxon>
        <taxon>Agaricomycetes</taxon>
        <taxon>Polyporales</taxon>
        <taxon>Irpicaceae</taxon>
        <taxon>Irpex</taxon>
    </lineage>
</organism>
<sequence>MRLLSIKSFVPVLSLFLLGVNGEPSQGGELYPPGYLPLVNKANTFLSVGQFNDAAKAYSEAIDMAPNDYLLYYKRATAYFSLNRHPQALSDFDKVLELTSYSFDKAYLMKARIHAKDGQFAAARDAIKQYNVNINDDPAVREILLGVSEAEMAAKKAHQAMKAKLWQACVEASSTALRTASHSVPLRQQRADCAIASGDIESAVGDLTRLTHLITPSTSLLMKIFRLSYFLLPSGSSSSTSAMSALKQCLHYDPDSKQCLPAHRLVKAFDKSFKKLEEAVQSEKWSSVTGLLLGSDPASGFAAKFEDALNTHTTLEALDLTPSISPRPARLTSPKREQIVRALCRAFVNLKQPTKAEQWCEELLHMDGLQNDADGLVGRGEALLKAEEWEEAVRVFEKAFESSGRSNREIHQRLQRAQKLLKQSRQKDYYKVLDVPRDADAKTIKKAFRKAAMTAHPDKGGSEAKMAAVNEAYEVLTNPELRQRFDNGDDPNDPMANQGGPGGFPGGGFPSGGHPFAQFFQGGGGGFPSGGFQFHFSGSGGPGF</sequence>
<proteinExistence type="predicted"/>
<keyword evidence="2" id="KW-1185">Reference proteome</keyword>
<evidence type="ECO:0000313" key="1">
    <source>
        <dbReference type="EMBL" id="KAI0092683.1"/>
    </source>
</evidence>
<evidence type="ECO:0000313" key="2">
    <source>
        <dbReference type="Proteomes" id="UP001055072"/>
    </source>
</evidence>